<dbReference type="Proteomes" id="UP000681041">
    <property type="component" value="Chromosome"/>
</dbReference>
<evidence type="ECO:0000313" key="2">
    <source>
        <dbReference type="EMBL" id="QUH24151.1"/>
    </source>
</evidence>
<dbReference type="OrthoDB" id="75202at2157"/>
<evidence type="ECO:0000313" key="3">
    <source>
        <dbReference type="Proteomes" id="UP000681041"/>
    </source>
</evidence>
<organism evidence="2 3">
    <name type="scientific">Methanobacterium alkalithermotolerans</name>
    <dbReference type="NCBI Taxonomy" id="2731220"/>
    <lineage>
        <taxon>Archaea</taxon>
        <taxon>Methanobacteriati</taxon>
        <taxon>Methanobacteriota</taxon>
        <taxon>Methanomada group</taxon>
        <taxon>Methanobacteria</taxon>
        <taxon>Methanobacteriales</taxon>
        <taxon>Methanobacteriaceae</taxon>
        <taxon>Methanobacterium</taxon>
    </lineage>
</organism>
<reference evidence="2" key="1">
    <citation type="submission" date="2020-07" db="EMBL/GenBank/DDBJ databases">
        <title>Methanobacterium. sp. MethCan genome.</title>
        <authorList>
            <person name="Postec A."/>
            <person name="Quemeneur M."/>
        </authorList>
    </citation>
    <scope>NUCLEOTIDE SEQUENCE</scope>
    <source>
        <strain evidence="2">MethCAN</strain>
    </source>
</reference>
<accession>A0A8T8KFT7</accession>
<gene>
    <name evidence="2" type="ORF">HYG87_10480</name>
</gene>
<feature type="transmembrane region" description="Helical" evidence="1">
    <location>
        <begin position="7"/>
        <end position="28"/>
    </location>
</feature>
<dbReference type="GeneID" id="64821195"/>
<keyword evidence="1" id="KW-0812">Transmembrane</keyword>
<name>A0A8T8KFT7_9EURY</name>
<evidence type="ECO:0008006" key="4">
    <source>
        <dbReference type="Google" id="ProtNLM"/>
    </source>
</evidence>
<evidence type="ECO:0000256" key="1">
    <source>
        <dbReference type="SAM" id="Phobius"/>
    </source>
</evidence>
<proteinExistence type="predicted"/>
<protein>
    <recommendedName>
        <fullName evidence="4">Adhesin</fullName>
    </recommendedName>
</protein>
<dbReference type="AlphaFoldDB" id="A0A8T8KFT7"/>
<keyword evidence="1" id="KW-1133">Transmembrane helix</keyword>
<dbReference type="RefSeq" id="WP_211533108.1">
    <property type="nucleotide sequence ID" value="NZ_CP058560.1"/>
</dbReference>
<sequence>MEKQKKIMVIIILFSIFLITTVTSTFLLSPSPELNPFNGEENIFQPENTENQDIIESKTVLLGKRDYGNVKREGPFGDSSSPTKIAYIIGVHPNEHNSHQAILEAIKSNQNNLKHCYYVYQVQVTKDAADYSKGRMNGQLLAQEFVVTDIKKTDFKLAIDIHSHQGAYEEERFIFAPVEGGAAEKIARDIKNKIPWMVYYFPFSQTSPEYVTIPLDNAGIPAVIYETYLYEPYSLTRSHADVFVKQVDTLVF</sequence>
<keyword evidence="1" id="KW-0472">Membrane</keyword>
<keyword evidence="3" id="KW-1185">Reference proteome</keyword>
<dbReference type="KEGG" id="meme:HYG87_10480"/>
<dbReference type="EMBL" id="CP058560">
    <property type="protein sequence ID" value="QUH24151.1"/>
    <property type="molecule type" value="Genomic_DNA"/>
</dbReference>